<dbReference type="InterPro" id="IPR039425">
    <property type="entry name" value="RNA_pol_sigma-70-like"/>
</dbReference>
<dbReference type="PANTHER" id="PTHR43133">
    <property type="entry name" value="RNA POLYMERASE ECF-TYPE SIGMA FACTO"/>
    <property type="match status" value="1"/>
</dbReference>
<proteinExistence type="inferred from homology"/>
<dbReference type="InterPro" id="IPR013324">
    <property type="entry name" value="RNA_pol_sigma_r3/r4-like"/>
</dbReference>
<keyword evidence="4" id="KW-0238">DNA-binding</keyword>
<dbReference type="NCBIfam" id="TIGR02937">
    <property type="entry name" value="sigma70-ECF"/>
    <property type="match status" value="1"/>
</dbReference>
<accession>A0A8J4E9N7</accession>
<dbReference type="InterPro" id="IPR013325">
    <property type="entry name" value="RNA_pol_sigma_r2"/>
</dbReference>
<feature type="domain" description="RNA polymerase sigma factor 70 region 4 type 2" evidence="7">
    <location>
        <begin position="103"/>
        <end position="155"/>
    </location>
</feature>
<protein>
    <submittedName>
        <fullName evidence="8">DNA-directed RNA polymerase sigma-70 factor</fullName>
    </submittedName>
</protein>
<dbReference type="EMBL" id="BOPG01000104">
    <property type="protein sequence ID" value="GIJ63927.1"/>
    <property type="molecule type" value="Genomic_DNA"/>
</dbReference>
<dbReference type="InterPro" id="IPR014325">
    <property type="entry name" value="RNA_pol_sigma-E_actinobac"/>
</dbReference>
<keyword evidence="5" id="KW-0804">Transcription</keyword>
<dbReference type="InterPro" id="IPR036388">
    <property type="entry name" value="WH-like_DNA-bd_sf"/>
</dbReference>
<evidence type="ECO:0000313" key="8">
    <source>
        <dbReference type="EMBL" id="GIJ63927.1"/>
    </source>
</evidence>
<organism evidence="8 9">
    <name type="scientific">Virgisporangium aurantiacum</name>
    <dbReference type="NCBI Taxonomy" id="175570"/>
    <lineage>
        <taxon>Bacteria</taxon>
        <taxon>Bacillati</taxon>
        <taxon>Actinomycetota</taxon>
        <taxon>Actinomycetes</taxon>
        <taxon>Micromonosporales</taxon>
        <taxon>Micromonosporaceae</taxon>
        <taxon>Virgisporangium</taxon>
    </lineage>
</organism>
<dbReference type="Gene3D" id="1.10.1740.10">
    <property type="match status" value="1"/>
</dbReference>
<dbReference type="Pfam" id="PF08281">
    <property type="entry name" value="Sigma70_r4_2"/>
    <property type="match status" value="1"/>
</dbReference>
<evidence type="ECO:0000256" key="4">
    <source>
        <dbReference type="ARBA" id="ARBA00023125"/>
    </source>
</evidence>
<dbReference type="SUPFAM" id="SSF88659">
    <property type="entry name" value="Sigma3 and sigma4 domains of RNA polymerase sigma factors"/>
    <property type="match status" value="1"/>
</dbReference>
<dbReference type="InterPro" id="IPR013249">
    <property type="entry name" value="RNA_pol_sigma70_r4_t2"/>
</dbReference>
<sequence>MRSSEQERFKRFVNESSPTLYRIALALTGGHHAAEDLIQDALARTFVRWTSVRGDPTAYVRRVMYHAQVSVWRRRSVVRELPADAAPEPADRRDDVGATDQRLALRQALLRLGPRQRAVLVARFFEDLSEQDTADVLGCSTGTVRSQTHRALARLREIAPELRNDPFTEEITR</sequence>
<dbReference type="AlphaFoldDB" id="A0A8J4E9N7"/>
<evidence type="ECO:0000256" key="1">
    <source>
        <dbReference type="ARBA" id="ARBA00010641"/>
    </source>
</evidence>
<reference evidence="8" key="1">
    <citation type="submission" date="2021-01" db="EMBL/GenBank/DDBJ databases">
        <title>Whole genome shotgun sequence of Virgisporangium aurantiacum NBRC 16421.</title>
        <authorList>
            <person name="Komaki H."/>
            <person name="Tamura T."/>
        </authorList>
    </citation>
    <scope>NUCLEOTIDE SEQUENCE</scope>
    <source>
        <strain evidence="8">NBRC 16421</strain>
    </source>
</reference>
<dbReference type="PANTHER" id="PTHR43133:SF50">
    <property type="entry name" value="ECF RNA POLYMERASE SIGMA FACTOR SIGM"/>
    <property type="match status" value="1"/>
</dbReference>
<dbReference type="InterPro" id="IPR007627">
    <property type="entry name" value="RNA_pol_sigma70_r2"/>
</dbReference>
<dbReference type="GO" id="GO:0006352">
    <property type="term" value="P:DNA-templated transcription initiation"/>
    <property type="evidence" value="ECO:0007669"/>
    <property type="project" value="InterPro"/>
</dbReference>
<dbReference type="SUPFAM" id="SSF88946">
    <property type="entry name" value="Sigma2 domain of RNA polymerase sigma factors"/>
    <property type="match status" value="1"/>
</dbReference>
<comment type="similarity">
    <text evidence="1">Belongs to the sigma-70 factor family. ECF subfamily.</text>
</comment>
<dbReference type="RefSeq" id="WP_204011501.1">
    <property type="nucleotide sequence ID" value="NZ_BOPG01000104.1"/>
</dbReference>
<evidence type="ECO:0000256" key="2">
    <source>
        <dbReference type="ARBA" id="ARBA00023015"/>
    </source>
</evidence>
<feature type="domain" description="RNA polymerase sigma-70 region 2" evidence="6">
    <location>
        <begin position="13"/>
        <end position="76"/>
    </location>
</feature>
<evidence type="ECO:0000313" key="9">
    <source>
        <dbReference type="Proteomes" id="UP000612585"/>
    </source>
</evidence>
<evidence type="ECO:0000256" key="3">
    <source>
        <dbReference type="ARBA" id="ARBA00023082"/>
    </source>
</evidence>
<name>A0A8J4E9N7_9ACTN</name>
<gene>
    <name evidence="8" type="ORF">Vau01_114430</name>
</gene>
<dbReference type="GO" id="GO:0000428">
    <property type="term" value="C:DNA-directed RNA polymerase complex"/>
    <property type="evidence" value="ECO:0007669"/>
    <property type="project" value="UniProtKB-KW"/>
</dbReference>
<evidence type="ECO:0000256" key="5">
    <source>
        <dbReference type="ARBA" id="ARBA00023163"/>
    </source>
</evidence>
<dbReference type="InterPro" id="IPR014284">
    <property type="entry name" value="RNA_pol_sigma-70_dom"/>
</dbReference>
<dbReference type="GO" id="GO:0016987">
    <property type="term" value="F:sigma factor activity"/>
    <property type="evidence" value="ECO:0007669"/>
    <property type="project" value="UniProtKB-KW"/>
</dbReference>
<dbReference type="Proteomes" id="UP000612585">
    <property type="component" value="Unassembled WGS sequence"/>
</dbReference>
<dbReference type="CDD" id="cd06171">
    <property type="entry name" value="Sigma70_r4"/>
    <property type="match status" value="1"/>
</dbReference>
<keyword evidence="2" id="KW-0805">Transcription regulation</keyword>
<keyword evidence="8" id="KW-0240">DNA-directed RNA polymerase</keyword>
<evidence type="ECO:0000259" key="7">
    <source>
        <dbReference type="Pfam" id="PF08281"/>
    </source>
</evidence>
<comment type="caution">
    <text evidence="8">The sequence shown here is derived from an EMBL/GenBank/DDBJ whole genome shotgun (WGS) entry which is preliminary data.</text>
</comment>
<dbReference type="GO" id="GO:0003677">
    <property type="term" value="F:DNA binding"/>
    <property type="evidence" value="ECO:0007669"/>
    <property type="project" value="UniProtKB-KW"/>
</dbReference>
<evidence type="ECO:0000259" key="6">
    <source>
        <dbReference type="Pfam" id="PF04542"/>
    </source>
</evidence>
<keyword evidence="9" id="KW-1185">Reference proteome</keyword>
<dbReference type="Pfam" id="PF04542">
    <property type="entry name" value="Sigma70_r2"/>
    <property type="match status" value="1"/>
</dbReference>
<dbReference type="NCBIfam" id="TIGR02983">
    <property type="entry name" value="SigE-fam_strep"/>
    <property type="match status" value="1"/>
</dbReference>
<keyword evidence="3" id="KW-0731">Sigma factor</keyword>
<dbReference type="Gene3D" id="1.10.10.10">
    <property type="entry name" value="Winged helix-like DNA-binding domain superfamily/Winged helix DNA-binding domain"/>
    <property type="match status" value="1"/>
</dbReference>